<feature type="transmembrane region" description="Helical" evidence="7">
    <location>
        <begin position="543"/>
        <end position="561"/>
    </location>
</feature>
<protein>
    <submittedName>
        <fullName evidence="9">ComEC/Rec2 family competence protein</fullName>
    </submittedName>
</protein>
<dbReference type="Proteomes" id="UP001500724">
    <property type="component" value="Unassembled WGS sequence"/>
</dbReference>
<dbReference type="EMBL" id="BAAAGU010000041">
    <property type="protein sequence ID" value="GAA0656686.1"/>
    <property type="molecule type" value="Genomic_DNA"/>
</dbReference>
<dbReference type="SMART" id="SM00849">
    <property type="entry name" value="Lactamase_B"/>
    <property type="match status" value="1"/>
</dbReference>
<proteinExistence type="predicted"/>
<dbReference type="InterPro" id="IPR036866">
    <property type="entry name" value="RibonucZ/Hydroxyglut_hydro"/>
</dbReference>
<feature type="transmembrane region" description="Helical" evidence="7">
    <location>
        <begin position="347"/>
        <end position="366"/>
    </location>
</feature>
<evidence type="ECO:0000256" key="2">
    <source>
        <dbReference type="ARBA" id="ARBA00022475"/>
    </source>
</evidence>
<dbReference type="RefSeq" id="WP_344003486.1">
    <property type="nucleotide sequence ID" value="NZ_BAAAGU010000041.1"/>
</dbReference>
<evidence type="ECO:0000256" key="4">
    <source>
        <dbReference type="ARBA" id="ARBA00022989"/>
    </source>
</evidence>
<feature type="domain" description="Metallo-beta-lactamase" evidence="8">
    <location>
        <begin position="610"/>
        <end position="784"/>
    </location>
</feature>
<evidence type="ECO:0000259" key="8">
    <source>
        <dbReference type="SMART" id="SM00849"/>
    </source>
</evidence>
<comment type="caution">
    <text evidence="9">The sequence shown here is derived from an EMBL/GenBank/DDBJ whole genome shotgun (WGS) entry which is preliminary data.</text>
</comment>
<feature type="compositionally biased region" description="Low complexity" evidence="6">
    <location>
        <begin position="185"/>
        <end position="194"/>
    </location>
</feature>
<keyword evidence="4 7" id="KW-1133">Transmembrane helix</keyword>
<evidence type="ECO:0000256" key="5">
    <source>
        <dbReference type="ARBA" id="ARBA00023136"/>
    </source>
</evidence>
<feature type="transmembrane region" description="Helical" evidence="7">
    <location>
        <begin position="372"/>
        <end position="388"/>
    </location>
</feature>
<dbReference type="PANTHER" id="PTHR30619:SF1">
    <property type="entry name" value="RECOMBINATION PROTEIN 2"/>
    <property type="match status" value="1"/>
</dbReference>
<evidence type="ECO:0000256" key="1">
    <source>
        <dbReference type="ARBA" id="ARBA00004651"/>
    </source>
</evidence>
<feature type="transmembrane region" description="Helical" evidence="7">
    <location>
        <begin position="568"/>
        <end position="584"/>
    </location>
</feature>
<keyword evidence="10" id="KW-1185">Reference proteome</keyword>
<name>A0ABP3SP33_9ACTN</name>
<accession>A0ABP3SP33</accession>
<dbReference type="Pfam" id="PF03772">
    <property type="entry name" value="Competence"/>
    <property type="match status" value="1"/>
</dbReference>
<dbReference type="SUPFAM" id="SSF56281">
    <property type="entry name" value="Metallo-hydrolase/oxidoreductase"/>
    <property type="match status" value="1"/>
</dbReference>
<dbReference type="InterPro" id="IPR001279">
    <property type="entry name" value="Metallo-B-lactamas"/>
</dbReference>
<feature type="transmembrane region" description="Helical" evidence="7">
    <location>
        <begin position="308"/>
        <end position="327"/>
    </location>
</feature>
<feature type="region of interest" description="Disordered" evidence="6">
    <location>
        <begin position="182"/>
        <end position="206"/>
    </location>
</feature>
<feature type="transmembrane region" description="Helical" evidence="7">
    <location>
        <begin position="449"/>
        <end position="470"/>
    </location>
</feature>
<feature type="transmembrane region" description="Helical" evidence="7">
    <location>
        <begin position="42"/>
        <end position="75"/>
    </location>
</feature>
<keyword evidence="2" id="KW-1003">Cell membrane</keyword>
<evidence type="ECO:0000256" key="3">
    <source>
        <dbReference type="ARBA" id="ARBA00022692"/>
    </source>
</evidence>
<dbReference type="NCBIfam" id="TIGR00360">
    <property type="entry name" value="ComEC_N-term"/>
    <property type="match status" value="1"/>
</dbReference>
<keyword evidence="3 7" id="KW-0812">Transmembrane</keyword>
<evidence type="ECO:0000313" key="10">
    <source>
        <dbReference type="Proteomes" id="UP001500724"/>
    </source>
</evidence>
<feature type="region of interest" description="Disordered" evidence="6">
    <location>
        <begin position="1"/>
        <end position="31"/>
    </location>
</feature>
<dbReference type="InterPro" id="IPR004477">
    <property type="entry name" value="ComEC_N"/>
</dbReference>
<gene>
    <name evidence="9" type="ORF">GCM10009535_39580</name>
</gene>
<sequence>MSGVRDTPGTRSLVHARSGHPLGAARPRQEGPADLRLVPPALAAWATAAVILPAPSGVGAGMVVVALLAAGVLLALRRSSRRARTRVSASALLVCIAAAAASAGLHGADLRRGPVPALAREFVTVTAEVEVTSDPRLSRPRVSGAHLAPPVVLIEGEVRRVRRADGGPEQLTRTPVLLIVDPRSGKTGTTRTSPPTTPTPTAPRSRDARSAWLGLLPSTRVAVEGRLAPALVGGDRFAAVLRVKGLGGPGIVGEPSAVQRFAERLRAGLREATDGLSADARALLPGLVVGDTSRITPELDEAFRETDLTHTLAVSGANFTILLALLLGPPGMAQRAERRGLAPRLGIPLRATALMGAVLSLAFVVVCRPDPSVLRAAACGSVALLALATGRRRSLIPALATAVLLLVLYDPWLARSYGFLLSVLATGALLTLAPRWSTALQRHGVPPRLAEALAAAGAAQALCAPVVVVLSARVSLVAVPCNLLAEFALAPATVLGFGALATAPWAMPVAKALAWCASWPTEWIAQIARTGAALPGAGVDWPGSWTGAALLGALTLAALLAGRRLLRHPWWCGACALLLVLVVLRPPPLTRAVTGWPPPGWRMVMCDVGQGDALVLAAGEGTGVVVDTGPDPEPIDRCLHSLGITTIPLVVLTHFHADHVTGLSGVLRGRSVGAIETTGLQEPEEQAASVRRLAAARGVPLTRAAAGEQRRTGELTWEVVWPPPPGTAPPEPLGPNDASVAILVRTAGLRLLLLGDLEPPAQRALARSPAGAALANVDVLKVAHHGSAYQDPGLLRRAAPRLALISVGADNSYGHPAPTTVAALRAHGAMVLRTDRHGALAVTGTPGALRVAED</sequence>
<feature type="transmembrane region" description="Helical" evidence="7">
    <location>
        <begin position="419"/>
        <end position="437"/>
    </location>
</feature>
<dbReference type="Pfam" id="PF00753">
    <property type="entry name" value="Lactamase_B"/>
    <property type="match status" value="1"/>
</dbReference>
<evidence type="ECO:0000256" key="7">
    <source>
        <dbReference type="SAM" id="Phobius"/>
    </source>
</evidence>
<dbReference type="Gene3D" id="3.60.15.10">
    <property type="entry name" value="Ribonuclease Z/Hydroxyacylglutathione hydrolase-like"/>
    <property type="match status" value="1"/>
</dbReference>
<comment type="subcellular location">
    <subcellularLocation>
        <location evidence="1">Cell membrane</location>
        <topology evidence="1">Multi-pass membrane protein</topology>
    </subcellularLocation>
</comment>
<keyword evidence="5 7" id="KW-0472">Membrane</keyword>
<reference evidence="10" key="1">
    <citation type="journal article" date="2019" name="Int. J. Syst. Evol. Microbiol.">
        <title>The Global Catalogue of Microorganisms (GCM) 10K type strain sequencing project: providing services to taxonomists for standard genome sequencing and annotation.</title>
        <authorList>
            <consortium name="The Broad Institute Genomics Platform"/>
            <consortium name="The Broad Institute Genome Sequencing Center for Infectious Disease"/>
            <person name="Wu L."/>
            <person name="Ma J."/>
        </authorList>
    </citation>
    <scope>NUCLEOTIDE SEQUENCE [LARGE SCALE GENOMIC DNA]</scope>
    <source>
        <strain evidence="10">JCM 10367</strain>
    </source>
</reference>
<evidence type="ECO:0000256" key="6">
    <source>
        <dbReference type="SAM" id="MobiDB-lite"/>
    </source>
</evidence>
<feature type="transmembrane region" description="Helical" evidence="7">
    <location>
        <begin position="395"/>
        <end position="413"/>
    </location>
</feature>
<evidence type="ECO:0000313" key="9">
    <source>
        <dbReference type="EMBL" id="GAA0656686.1"/>
    </source>
</evidence>
<organism evidence="9 10">
    <name type="scientific">Streptomyces thermocarboxydovorans</name>
    <dbReference type="NCBI Taxonomy" id="59298"/>
    <lineage>
        <taxon>Bacteria</taxon>
        <taxon>Bacillati</taxon>
        <taxon>Actinomycetota</taxon>
        <taxon>Actinomycetes</taxon>
        <taxon>Kitasatosporales</taxon>
        <taxon>Streptomycetaceae</taxon>
        <taxon>Streptomyces</taxon>
    </lineage>
</organism>
<dbReference type="PANTHER" id="PTHR30619">
    <property type="entry name" value="DNA INTERNALIZATION/COMPETENCE PROTEIN COMEC/REC2"/>
    <property type="match status" value="1"/>
</dbReference>
<dbReference type="InterPro" id="IPR052159">
    <property type="entry name" value="Competence_DNA_uptake"/>
</dbReference>